<dbReference type="PANTHER" id="PTHR30547:SF5">
    <property type="entry name" value="NUCLEASE YHCG-RELATED"/>
    <property type="match status" value="1"/>
</dbReference>
<dbReference type="GO" id="GO:0003676">
    <property type="term" value="F:nucleic acid binding"/>
    <property type="evidence" value="ECO:0007669"/>
    <property type="project" value="InterPro"/>
</dbReference>
<dbReference type="InterPro" id="IPR011856">
    <property type="entry name" value="tRNA_endonuc-like_dom_sf"/>
</dbReference>
<reference evidence="3 4" key="1">
    <citation type="submission" date="2020-04" db="EMBL/GenBank/DDBJ databases">
        <authorList>
            <person name="De Canck E."/>
        </authorList>
    </citation>
    <scope>NUCLEOTIDE SEQUENCE [LARGE SCALE GENOMIC DNA]</scope>
    <source>
        <strain evidence="3 4">LMG 6000</strain>
    </source>
</reference>
<proteinExistence type="predicted"/>
<dbReference type="Proteomes" id="UP000494183">
    <property type="component" value="Unassembled WGS sequence"/>
</dbReference>
<organism evidence="3 4">
    <name type="scientific">Achromobacter insolitus</name>
    <dbReference type="NCBI Taxonomy" id="217204"/>
    <lineage>
        <taxon>Bacteria</taxon>
        <taxon>Pseudomonadati</taxon>
        <taxon>Pseudomonadota</taxon>
        <taxon>Betaproteobacteria</taxon>
        <taxon>Burkholderiales</taxon>
        <taxon>Alcaligenaceae</taxon>
        <taxon>Achromobacter</taxon>
    </lineage>
</organism>
<dbReference type="InterPro" id="IPR009362">
    <property type="entry name" value="YhcG_C"/>
</dbReference>
<protein>
    <submittedName>
        <fullName evidence="3">Nuclease YhcG</fullName>
        <ecNumber evidence="3">3.1.-.-</ecNumber>
    </submittedName>
</protein>
<dbReference type="GO" id="GO:0016787">
    <property type="term" value="F:hydrolase activity"/>
    <property type="evidence" value="ECO:0007669"/>
    <property type="project" value="UniProtKB-KW"/>
</dbReference>
<name>A0A6S7F150_9BURK</name>
<dbReference type="InterPro" id="IPR041527">
    <property type="entry name" value="YhcG_N"/>
</dbReference>
<gene>
    <name evidence="3" type="primary">yhcG_2</name>
    <name evidence="3" type="ORF">LMG6000_00876</name>
</gene>
<sequence>MANESLSAAKKPTVLPAGYAGLHGGIVDLLDTARQTAARSVNALMTASYWEVGRRLVEAEQRGKRRADYGVQLIERLASDLTQRFGRGFSRQNLQQMRSFFLGWPIRQTLSGESSPASLQARPVLALKRPWQLDELAQRFVLPWSAYVRLLSVKDVDARQFYEAEALRGGWSVRQLDRQIGSQFYERAVLSKDKSAMLVKGAVSQAEDAVTPKDAIKDPYVLEFLDLKDEYSESDLEAALVQRLEDFLLELGEGFTFVGRQRRLRIDQTWYRVDLLFFHRKLRCLVIVDLKLGSLSHADIGQMHMYCNYAKKHWAYPDENPPVGLILCADKGHALARYALDGLPTKVMAANYRMVLPNAELLQKELESTRRLLEARKAIFPGAAGKNRDDHSLMS</sequence>
<dbReference type="InterPro" id="IPR053148">
    <property type="entry name" value="PD-DEXK-like_domain"/>
</dbReference>
<evidence type="ECO:0000313" key="4">
    <source>
        <dbReference type="Proteomes" id="UP000494183"/>
    </source>
</evidence>
<dbReference type="Gene3D" id="3.40.1350.10">
    <property type="match status" value="1"/>
</dbReference>
<dbReference type="AlphaFoldDB" id="A0A6S7F150"/>
<evidence type="ECO:0000259" key="2">
    <source>
        <dbReference type="Pfam" id="PF17761"/>
    </source>
</evidence>
<keyword evidence="3" id="KW-0378">Hydrolase</keyword>
<dbReference type="Pfam" id="PF17761">
    <property type="entry name" value="DUF1016_N"/>
    <property type="match status" value="1"/>
</dbReference>
<dbReference type="PANTHER" id="PTHR30547">
    <property type="entry name" value="UNCHARACTERIZED PROTEIN YHCG-RELATED"/>
    <property type="match status" value="1"/>
</dbReference>
<evidence type="ECO:0000259" key="1">
    <source>
        <dbReference type="Pfam" id="PF06250"/>
    </source>
</evidence>
<accession>A0A6S7F150</accession>
<dbReference type="RefSeq" id="WP_175200979.1">
    <property type="nucleotide sequence ID" value="NZ_CADILH010000001.1"/>
</dbReference>
<keyword evidence="4" id="KW-1185">Reference proteome</keyword>
<dbReference type="Pfam" id="PF06250">
    <property type="entry name" value="YhcG_C"/>
    <property type="match status" value="1"/>
</dbReference>
<evidence type="ECO:0000313" key="3">
    <source>
        <dbReference type="EMBL" id="CAB3929823.1"/>
    </source>
</evidence>
<feature type="domain" description="YhcG PDDEXK nuclease" evidence="1">
    <location>
        <begin position="214"/>
        <end position="366"/>
    </location>
</feature>
<dbReference type="EMBL" id="CADILH010000001">
    <property type="protein sequence ID" value="CAB3929823.1"/>
    <property type="molecule type" value="Genomic_DNA"/>
</dbReference>
<dbReference type="EC" id="3.1.-.-" evidence="3"/>
<feature type="domain" description="YhcG N-terminal" evidence="2">
    <location>
        <begin position="26"/>
        <end position="187"/>
    </location>
</feature>